<accession>A0ABP7TJL1</accession>
<feature type="domain" description="PAC" evidence="2">
    <location>
        <begin position="310"/>
        <end position="362"/>
    </location>
</feature>
<dbReference type="SUPFAM" id="SSF55073">
    <property type="entry name" value="Nucleotide cyclase"/>
    <property type="match status" value="1"/>
</dbReference>
<dbReference type="SUPFAM" id="SSF55785">
    <property type="entry name" value="PYP-like sensor domain (PAS domain)"/>
    <property type="match status" value="2"/>
</dbReference>
<dbReference type="InterPro" id="IPR013655">
    <property type="entry name" value="PAS_fold_3"/>
</dbReference>
<evidence type="ECO:0000259" key="2">
    <source>
        <dbReference type="PROSITE" id="PS50113"/>
    </source>
</evidence>
<dbReference type="InterPro" id="IPR035965">
    <property type="entry name" value="PAS-like_dom_sf"/>
</dbReference>
<reference evidence="6" key="1">
    <citation type="journal article" date="2019" name="Int. J. Syst. Evol. Microbiol.">
        <title>The Global Catalogue of Microorganisms (GCM) 10K type strain sequencing project: providing services to taxonomists for standard genome sequencing and annotation.</title>
        <authorList>
            <consortium name="The Broad Institute Genomics Platform"/>
            <consortium name="The Broad Institute Genome Sequencing Center for Infectious Disease"/>
            <person name="Wu L."/>
            <person name="Ma J."/>
        </authorList>
    </citation>
    <scope>NUCLEOTIDE SEQUENCE [LARGE SCALE GENOMIC DNA]</scope>
    <source>
        <strain evidence="6">JCM 16673</strain>
    </source>
</reference>
<gene>
    <name evidence="5" type="ORF">GCM10022212_26740</name>
</gene>
<dbReference type="CDD" id="cd01949">
    <property type="entry name" value="GGDEF"/>
    <property type="match status" value="1"/>
</dbReference>
<dbReference type="NCBIfam" id="TIGR00254">
    <property type="entry name" value="GGDEF"/>
    <property type="match status" value="1"/>
</dbReference>
<dbReference type="SUPFAM" id="SSF141868">
    <property type="entry name" value="EAL domain-like"/>
    <property type="match status" value="1"/>
</dbReference>
<dbReference type="InterPro" id="IPR035919">
    <property type="entry name" value="EAL_sf"/>
</dbReference>
<evidence type="ECO:0000259" key="1">
    <source>
        <dbReference type="PROSITE" id="PS50112"/>
    </source>
</evidence>
<feature type="domain" description="GGDEF" evidence="4">
    <location>
        <begin position="536"/>
        <end position="669"/>
    </location>
</feature>
<protein>
    <recommendedName>
        <fullName evidence="7">PAS domain S-box-containing protein/diguanylate cyclase (GGDEF) domain-containing protein</fullName>
    </recommendedName>
</protein>
<keyword evidence="6" id="KW-1185">Reference proteome</keyword>
<dbReference type="Pfam" id="PF00563">
    <property type="entry name" value="EAL"/>
    <property type="match status" value="1"/>
</dbReference>
<feature type="domain" description="EAL" evidence="3">
    <location>
        <begin position="680"/>
        <end position="942"/>
    </location>
</feature>
<dbReference type="InterPro" id="IPR052155">
    <property type="entry name" value="Biofilm_reg_signaling"/>
</dbReference>
<evidence type="ECO:0000259" key="3">
    <source>
        <dbReference type="PROSITE" id="PS50883"/>
    </source>
</evidence>
<dbReference type="Pfam" id="PF08447">
    <property type="entry name" value="PAS_3"/>
    <property type="match status" value="1"/>
</dbReference>
<dbReference type="PANTHER" id="PTHR44757">
    <property type="entry name" value="DIGUANYLATE CYCLASE DGCP"/>
    <property type="match status" value="1"/>
</dbReference>
<dbReference type="PROSITE" id="PS50887">
    <property type="entry name" value="GGDEF"/>
    <property type="match status" value="1"/>
</dbReference>
<organism evidence="5 6">
    <name type="scientific">Actimicrobium antarcticum</name>
    <dbReference type="NCBI Taxonomy" id="1051899"/>
    <lineage>
        <taxon>Bacteria</taxon>
        <taxon>Pseudomonadati</taxon>
        <taxon>Pseudomonadota</taxon>
        <taxon>Betaproteobacteria</taxon>
        <taxon>Burkholderiales</taxon>
        <taxon>Oxalobacteraceae</taxon>
        <taxon>Actimicrobium</taxon>
    </lineage>
</organism>
<dbReference type="CDD" id="cd00130">
    <property type="entry name" value="PAS"/>
    <property type="match status" value="2"/>
</dbReference>
<dbReference type="InterPro" id="IPR013656">
    <property type="entry name" value="PAS_4"/>
</dbReference>
<dbReference type="PROSITE" id="PS50112">
    <property type="entry name" value="PAS"/>
    <property type="match status" value="2"/>
</dbReference>
<dbReference type="SMART" id="SM00091">
    <property type="entry name" value="PAS"/>
    <property type="match status" value="2"/>
</dbReference>
<dbReference type="InterPro" id="IPR001610">
    <property type="entry name" value="PAC"/>
</dbReference>
<dbReference type="InterPro" id="IPR029787">
    <property type="entry name" value="Nucleotide_cyclase"/>
</dbReference>
<evidence type="ECO:0000259" key="4">
    <source>
        <dbReference type="PROSITE" id="PS50887"/>
    </source>
</evidence>
<dbReference type="Proteomes" id="UP001501353">
    <property type="component" value="Unassembled WGS sequence"/>
</dbReference>
<dbReference type="SMART" id="SM00086">
    <property type="entry name" value="PAC"/>
    <property type="match status" value="2"/>
</dbReference>
<dbReference type="InterPro" id="IPR000160">
    <property type="entry name" value="GGDEF_dom"/>
</dbReference>
<evidence type="ECO:0008006" key="7">
    <source>
        <dbReference type="Google" id="ProtNLM"/>
    </source>
</evidence>
<dbReference type="RefSeq" id="WP_344763858.1">
    <property type="nucleotide sequence ID" value="NZ_BAAAZE010000010.1"/>
</dbReference>
<dbReference type="InterPro" id="IPR043128">
    <property type="entry name" value="Rev_trsase/Diguanyl_cyclase"/>
</dbReference>
<dbReference type="Pfam" id="PF08448">
    <property type="entry name" value="PAS_4"/>
    <property type="match status" value="1"/>
</dbReference>
<feature type="domain" description="PAS" evidence="1">
    <location>
        <begin position="235"/>
        <end position="307"/>
    </location>
</feature>
<evidence type="ECO:0000313" key="5">
    <source>
        <dbReference type="EMBL" id="GAA4027292.1"/>
    </source>
</evidence>
<dbReference type="PANTHER" id="PTHR44757:SF4">
    <property type="entry name" value="DIGUANYLATE CYCLASE DGCE-RELATED"/>
    <property type="match status" value="1"/>
</dbReference>
<name>A0ABP7TJL1_9BURK</name>
<dbReference type="InterPro" id="IPR001633">
    <property type="entry name" value="EAL_dom"/>
</dbReference>
<evidence type="ECO:0000313" key="6">
    <source>
        <dbReference type="Proteomes" id="UP001501353"/>
    </source>
</evidence>
<dbReference type="Gene3D" id="3.30.70.270">
    <property type="match status" value="1"/>
</dbReference>
<dbReference type="InterPro" id="IPR000700">
    <property type="entry name" value="PAS-assoc_C"/>
</dbReference>
<sequence>MFKRTSLFLTLLITVVVTLTTITVISISVMSVLRAYVGAESLWSKAQKDATSALTSYASSGRESDLALFREKLRVTAGFRRARLEMNLATHDDAVVRQGFLDGGVHADDIPGMVWVYRNFKWLPDIARAVAFWETADAILAQLEPVSQSVQDGYRDRQSMTSVEVTISEIARINKSLTPLEEGFSNAIEDASRLIRNLLMVGVTSVALLLMGSSVIVLRRISIRGDRLEAQLRQSEERMIMGFRGSGAGLWDWDIQRNAVYYSPWITELLGYAEGTMNILPSAFIELMHPDDREQSRVALALHFKTSSRYDIEFRLKTSDGNYLWCRSRAQATRAADGAPIRMVGTLVDISDLKAAEAQAFSDKELAQVALAAIGEAVITTDTEGRITYCNQVAEALLGQRLIVLRNQPLASVCRLVHEEVHQEITDLVGPAMRGDTGIAAKSTLLLHCLAGRVIPVTHSVASIRNFSGKIIGAVVVLHDVSEGRRHAAELSHQANHDALTGVLNRRAFERQLNALIQETSVAGGSNTAANRTADKPYAVMYLDLDQFKVVNDTCGHAAGDALICQVSMILQQSVRDGDLVARLGGDEFGIVLKNCHNERAQRIAEILRQGIADIRFAWGNQHFAVGVSVGLVVATQGSSTLKEIMKAADAACYMAKEKGRNRVHVYSEDDEELSIRHTEMTWVARIKNALERDRFCLYAQAIVPLQAATADTSGTGHDHVEILLRMLDDDGKIIAPMAFIPAAERYGLMPQIDRWVIRNTFRMLAEKQSQPGTPMTTCAINLSGASIDDDQFLEYALEQQRLHGVAWSVVCFEITETAAIANLSKAAGLITRLRELGCSFALDDFGAGMSSFSYLKHLPVDYLKIDGSFVKDMLTDVTDRAMVDAINQIGHVMGKKTIAEFVENDAIRECLREMGVDFAQGYGVGRPEPVVMSALWHDRRKAQAT</sequence>
<comment type="caution">
    <text evidence="5">The sequence shown here is derived from an EMBL/GenBank/DDBJ whole genome shotgun (WGS) entry which is preliminary data.</text>
</comment>
<dbReference type="Pfam" id="PF00990">
    <property type="entry name" value="GGDEF"/>
    <property type="match status" value="1"/>
</dbReference>
<dbReference type="SMART" id="SM00052">
    <property type="entry name" value="EAL"/>
    <property type="match status" value="1"/>
</dbReference>
<dbReference type="Gene3D" id="3.30.450.20">
    <property type="entry name" value="PAS domain"/>
    <property type="match status" value="2"/>
</dbReference>
<feature type="domain" description="PAS" evidence="1">
    <location>
        <begin position="363"/>
        <end position="436"/>
    </location>
</feature>
<dbReference type="InterPro" id="IPR000014">
    <property type="entry name" value="PAS"/>
</dbReference>
<dbReference type="PROSITE" id="PS50113">
    <property type="entry name" value="PAC"/>
    <property type="match status" value="1"/>
</dbReference>
<proteinExistence type="predicted"/>
<dbReference type="SMART" id="SM00267">
    <property type="entry name" value="GGDEF"/>
    <property type="match status" value="1"/>
</dbReference>
<dbReference type="NCBIfam" id="TIGR00229">
    <property type="entry name" value="sensory_box"/>
    <property type="match status" value="2"/>
</dbReference>
<dbReference type="EMBL" id="BAAAZE010000010">
    <property type="protein sequence ID" value="GAA4027292.1"/>
    <property type="molecule type" value="Genomic_DNA"/>
</dbReference>
<dbReference type="CDD" id="cd01948">
    <property type="entry name" value="EAL"/>
    <property type="match status" value="1"/>
</dbReference>
<dbReference type="Gene3D" id="3.20.20.450">
    <property type="entry name" value="EAL domain"/>
    <property type="match status" value="1"/>
</dbReference>
<dbReference type="PROSITE" id="PS50883">
    <property type="entry name" value="EAL"/>
    <property type="match status" value="1"/>
</dbReference>